<dbReference type="Proteomes" id="UP000540989">
    <property type="component" value="Unassembled WGS sequence"/>
</dbReference>
<sequence>MSSEYLSDLDLADLTFGSKNWDRRRSNQARGWSVDCLERAANHLIDDQMSENRVFWPGAMEAVSMLREAIIAIKSESTLDERAARVAASWLPKYTLARHARRTDSDA</sequence>
<reference evidence="1 2" key="1">
    <citation type="submission" date="2020-08" db="EMBL/GenBank/DDBJ databases">
        <title>Genomic Encyclopedia of Type Strains, Phase IV (KMG-V): Genome sequencing to study the core and pangenomes of soil and plant-associated prokaryotes.</title>
        <authorList>
            <person name="Whitman W."/>
        </authorList>
    </citation>
    <scope>NUCLEOTIDE SEQUENCE [LARGE SCALE GENOMIC DNA]</scope>
    <source>
        <strain evidence="1 2">M8UP14</strain>
    </source>
</reference>
<accession>A0A7W7ZFD4</accession>
<evidence type="ECO:0000313" key="2">
    <source>
        <dbReference type="Proteomes" id="UP000540989"/>
    </source>
</evidence>
<proteinExistence type="predicted"/>
<dbReference type="AlphaFoldDB" id="A0A7W7ZFD4"/>
<protein>
    <submittedName>
        <fullName evidence="1">Uncharacterized protein</fullName>
    </submittedName>
</protein>
<gene>
    <name evidence="1" type="ORF">HDF16_003591</name>
</gene>
<keyword evidence="2" id="KW-1185">Reference proteome</keyword>
<comment type="caution">
    <text evidence="1">The sequence shown here is derived from an EMBL/GenBank/DDBJ whole genome shotgun (WGS) entry which is preliminary data.</text>
</comment>
<name>A0A7W7ZFD4_9BACT</name>
<dbReference type="EMBL" id="JACHIP010000005">
    <property type="protein sequence ID" value="MBB5058868.1"/>
    <property type="molecule type" value="Genomic_DNA"/>
</dbReference>
<organism evidence="1 2">
    <name type="scientific">Granulicella aggregans</name>
    <dbReference type="NCBI Taxonomy" id="474949"/>
    <lineage>
        <taxon>Bacteria</taxon>
        <taxon>Pseudomonadati</taxon>
        <taxon>Acidobacteriota</taxon>
        <taxon>Terriglobia</taxon>
        <taxon>Terriglobales</taxon>
        <taxon>Acidobacteriaceae</taxon>
        <taxon>Granulicella</taxon>
    </lineage>
</organism>
<evidence type="ECO:0000313" key="1">
    <source>
        <dbReference type="EMBL" id="MBB5058868.1"/>
    </source>
</evidence>